<dbReference type="PROSITE" id="PS51850">
    <property type="entry name" value="KARI_N"/>
    <property type="match status" value="1"/>
</dbReference>
<dbReference type="NCBIfam" id="TIGR00465">
    <property type="entry name" value="ilvC"/>
    <property type="match status" value="1"/>
</dbReference>
<comment type="similarity">
    <text evidence="3 8">Belongs to the ketol-acid reductoisomerase family.</text>
</comment>
<comment type="caution">
    <text evidence="11">The sequence shown here is derived from an EMBL/GenBank/DDBJ whole genome shotgun (WGS) entry which is preliminary data.</text>
</comment>
<comment type="pathway">
    <text evidence="1">Amino-acid biosynthesis; L-valine biosynthesis; L-valine from pyruvate: step 2/4.</text>
</comment>
<accession>A0AA37F9G4</accession>
<keyword evidence="4 8" id="KW-0028">Amino-acid biosynthesis</keyword>
<evidence type="ECO:0000256" key="7">
    <source>
        <dbReference type="NCBIfam" id="TIGR00465"/>
    </source>
</evidence>
<dbReference type="InterPro" id="IPR008927">
    <property type="entry name" value="6-PGluconate_DH-like_C_sf"/>
</dbReference>
<reference evidence="11" key="2">
    <citation type="submission" date="2022-09" db="EMBL/GenBank/DDBJ databases">
        <authorList>
            <person name="Sun Q."/>
            <person name="Ohkuma M."/>
        </authorList>
    </citation>
    <scope>NUCLEOTIDE SEQUENCE</scope>
    <source>
        <strain evidence="11">JCM 13583</strain>
    </source>
</reference>
<keyword evidence="8" id="KW-0460">Magnesium</keyword>
<evidence type="ECO:0000259" key="9">
    <source>
        <dbReference type="PROSITE" id="PS51850"/>
    </source>
</evidence>
<feature type="binding site" evidence="8">
    <location>
        <position position="207"/>
    </location>
    <ligand>
        <name>Mg(2+)</name>
        <dbReference type="ChEBI" id="CHEBI:18420"/>
        <label>1</label>
    </ligand>
</feature>
<dbReference type="InterPro" id="IPR000506">
    <property type="entry name" value="KARI_C"/>
</dbReference>
<evidence type="ECO:0000256" key="2">
    <source>
        <dbReference type="ARBA" id="ARBA00004885"/>
    </source>
</evidence>
<evidence type="ECO:0000256" key="4">
    <source>
        <dbReference type="ARBA" id="ARBA00022605"/>
    </source>
</evidence>
<feature type="binding site" evidence="8">
    <location>
        <position position="203"/>
    </location>
    <ligand>
        <name>Mg(2+)</name>
        <dbReference type="ChEBI" id="CHEBI:18420"/>
        <label>1</label>
    </ligand>
</feature>
<keyword evidence="8" id="KW-0479">Metal-binding</keyword>
<dbReference type="Gene3D" id="3.40.50.720">
    <property type="entry name" value="NAD(P)-binding Rossmann-like Domain"/>
    <property type="match status" value="1"/>
</dbReference>
<evidence type="ECO:0000256" key="8">
    <source>
        <dbReference type="PROSITE-ProRule" id="PRU01198"/>
    </source>
</evidence>
<dbReference type="SUPFAM" id="SSF51735">
    <property type="entry name" value="NAD(P)-binding Rossmann-fold domains"/>
    <property type="match status" value="1"/>
</dbReference>
<evidence type="ECO:0000256" key="5">
    <source>
        <dbReference type="ARBA" id="ARBA00023002"/>
    </source>
</evidence>
<keyword evidence="5 8" id="KW-0560">Oxidoreductase</keyword>
<dbReference type="Pfam" id="PF01450">
    <property type="entry name" value="KARI_C"/>
    <property type="match status" value="1"/>
</dbReference>
<dbReference type="SUPFAM" id="SSF48179">
    <property type="entry name" value="6-phosphogluconate dehydrogenase C-terminal domain-like"/>
    <property type="match status" value="1"/>
</dbReference>
<feature type="domain" description="KARI C-terminal knotted" evidence="10">
    <location>
        <begin position="195"/>
        <end position="341"/>
    </location>
</feature>
<dbReference type="PROSITE" id="PS51851">
    <property type="entry name" value="KARI_C"/>
    <property type="match status" value="1"/>
</dbReference>
<gene>
    <name evidence="11" type="ORF">GCM10007108_08530</name>
</gene>
<dbReference type="GO" id="GO:0009097">
    <property type="term" value="P:isoleucine biosynthetic process"/>
    <property type="evidence" value="ECO:0007669"/>
    <property type="project" value="UniProtKB-UniRule"/>
</dbReference>
<dbReference type="PANTHER" id="PTHR21371:SF1">
    <property type="entry name" value="KETOL-ACID REDUCTOISOMERASE, MITOCHONDRIAL"/>
    <property type="match status" value="1"/>
</dbReference>
<evidence type="ECO:0000256" key="6">
    <source>
        <dbReference type="ARBA" id="ARBA00023304"/>
    </source>
</evidence>
<feature type="binding site" evidence="8">
    <location>
        <position position="203"/>
    </location>
    <ligand>
        <name>Mg(2+)</name>
        <dbReference type="ChEBI" id="CHEBI:18420"/>
        <label>2</label>
    </ligand>
</feature>
<dbReference type="AlphaFoldDB" id="A0AA37F9G4"/>
<sequence length="343" mass="38042">MPGNEGGNSDRILTSLGNYRDFYEQVKASRICIVGYGNQGRSQALNLRDSGFNVVVGNIDDSYAEIARKDGFRVMGIQDAVKLSDIIFFLIPDEVQASVFESDIRPSLSKGKTIVFASGYNYFYGFVSPPPDVNVIMIAPRMIGWGVRDVYVRGMGFPALVAVGQDADGRAEGIMLSLCEGLGIFRSGGCAVRSSFREETLVDLLTEHSWAGAMLFLFRAYYDVATSLGASPEAVILELYGSGELAEIAESMRNMGLFKQLRTHSTTSQYGQLTRGPLYVTDDVRKTLYNEAIKILNGEFAREWHQEQVSGGTVLRMSLRLSSEHPMEREEERLYRILGREGN</sequence>
<dbReference type="GO" id="GO:0046872">
    <property type="term" value="F:metal ion binding"/>
    <property type="evidence" value="ECO:0007669"/>
    <property type="project" value="UniProtKB-UniRule"/>
</dbReference>
<dbReference type="InterPro" id="IPR036291">
    <property type="entry name" value="NAD(P)-bd_dom_sf"/>
</dbReference>
<proteinExistence type="inferred from homology"/>
<dbReference type="Gene3D" id="6.10.240.10">
    <property type="match status" value="1"/>
</dbReference>
<protein>
    <recommendedName>
        <fullName evidence="7">Ketol-acid reductoisomerase</fullName>
        <ecNumber evidence="7">1.1.1.86</ecNumber>
    </recommendedName>
</protein>
<dbReference type="PANTHER" id="PTHR21371">
    <property type="entry name" value="KETOL-ACID REDUCTOISOMERASE, MITOCHONDRIAL"/>
    <property type="match status" value="1"/>
</dbReference>
<dbReference type="InterPro" id="IPR013116">
    <property type="entry name" value="KARI_N"/>
</dbReference>
<evidence type="ECO:0000313" key="11">
    <source>
        <dbReference type="EMBL" id="GGM72690.1"/>
    </source>
</evidence>
<dbReference type="RefSeq" id="WP_188680597.1">
    <property type="nucleotide sequence ID" value="NZ_BMNY01000001.1"/>
</dbReference>
<comment type="pathway">
    <text evidence="2">Amino-acid biosynthesis; L-isoleucine biosynthesis; L-isoleucine from 2-oxobutanoate: step 2/4.</text>
</comment>
<dbReference type="GO" id="GO:0004455">
    <property type="term" value="F:ketol-acid reductoisomerase activity"/>
    <property type="evidence" value="ECO:0007669"/>
    <property type="project" value="UniProtKB-UniRule"/>
</dbReference>
<dbReference type="Pfam" id="PF07991">
    <property type="entry name" value="KARI_N"/>
    <property type="match status" value="1"/>
</dbReference>
<organism evidence="11 12">
    <name type="scientific">Thermogymnomonas acidicola</name>
    <dbReference type="NCBI Taxonomy" id="399579"/>
    <lineage>
        <taxon>Archaea</taxon>
        <taxon>Methanobacteriati</taxon>
        <taxon>Thermoplasmatota</taxon>
        <taxon>Thermoplasmata</taxon>
        <taxon>Thermoplasmatales</taxon>
        <taxon>Thermogymnomonas</taxon>
    </lineage>
</organism>
<evidence type="ECO:0000256" key="3">
    <source>
        <dbReference type="ARBA" id="ARBA00010318"/>
    </source>
</evidence>
<dbReference type="EMBL" id="BMNY01000001">
    <property type="protein sequence ID" value="GGM72690.1"/>
    <property type="molecule type" value="Genomic_DNA"/>
</dbReference>
<feature type="domain" description="KARI N-terminal Rossmann" evidence="9">
    <location>
        <begin position="10"/>
        <end position="194"/>
    </location>
</feature>
<comment type="caution">
    <text evidence="8">Lacks conserved residue(s) required for the propagation of feature annotation.</text>
</comment>
<dbReference type="EC" id="1.1.1.86" evidence="7"/>
<evidence type="ECO:0000313" key="12">
    <source>
        <dbReference type="Proteomes" id="UP000632195"/>
    </source>
</evidence>
<reference evidence="11" key="1">
    <citation type="journal article" date="2014" name="Int. J. Syst. Evol. Microbiol.">
        <title>Complete genome sequence of Corynebacterium casei LMG S-19264T (=DSM 44701T), isolated from a smear-ripened cheese.</title>
        <authorList>
            <consortium name="US DOE Joint Genome Institute (JGI-PGF)"/>
            <person name="Walter F."/>
            <person name="Albersmeier A."/>
            <person name="Kalinowski J."/>
            <person name="Ruckert C."/>
        </authorList>
    </citation>
    <scope>NUCLEOTIDE SEQUENCE</scope>
    <source>
        <strain evidence="11">JCM 13583</strain>
    </source>
</reference>
<dbReference type="InterPro" id="IPR013023">
    <property type="entry name" value="KARI"/>
</dbReference>
<keyword evidence="6 8" id="KW-0100">Branched-chain amino acid biosynthesis</keyword>
<evidence type="ECO:0000259" key="10">
    <source>
        <dbReference type="PROSITE" id="PS51851"/>
    </source>
</evidence>
<evidence type="ECO:0000256" key="1">
    <source>
        <dbReference type="ARBA" id="ARBA00004864"/>
    </source>
</evidence>
<dbReference type="Proteomes" id="UP000632195">
    <property type="component" value="Unassembled WGS sequence"/>
</dbReference>
<dbReference type="GO" id="GO:0009099">
    <property type="term" value="P:L-valine biosynthetic process"/>
    <property type="evidence" value="ECO:0007669"/>
    <property type="project" value="UniProtKB-UniRule"/>
</dbReference>
<name>A0AA37F9G4_9ARCH</name>
<keyword evidence="12" id="KW-1185">Reference proteome</keyword>